<dbReference type="Pfam" id="PF00856">
    <property type="entry name" value="SET"/>
    <property type="match status" value="1"/>
</dbReference>
<dbReference type="AlphaFoldDB" id="A0A2C9WF21"/>
<dbReference type="PANTHER" id="PTHR47780">
    <property type="entry name" value="PROTEIN SET DOMAIN GROUP 41"/>
    <property type="match status" value="1"/>
</dbReference>
<dbReference type="SUPFAM" id="SSF82199">
    <property type="entry name" value="SET domain"/>
    <property type="match status" value="1"/>
</dbReference>
<reference evidence="2" key="1">
    <citation type="submission" date="2016-02" db="EMBL/GenBank/DDBJ databases">
        <title>WGS assembly of Manihot esculenta.</title>
        <authorList>
            <person name="Bredeson J.V."/>
            <person name="Prochnik S.E."/>
            <person name="Lyons J.B."/>
            <person name="Schmutz J."/>
            <person name="Grimwood J."/>
            <person name="Vrebalov J."/>
            <person name="Bart R.S."/>
            <person name="Amuge T."/>
            <person name="Ferguson M.E."/>
            <person name="Green R."/>
            <person name="Putnam N."/>
            <person name="Stites J."/>
            <person name="Rounsley S."/>
            <person name="Rokhsar D.S."/>
        </authorList>
    </citation>
    <scope>NUCLEOTIDE SEQUENCE [LARGE SCALE GENOMIC DNA]</scope>
    <source>
        <tissue evidence="2">Leaf</tissue>
    </source>
</reference>
<accession>A0A2C9WF21</accession>
<name>A0A2C9WF21_MANES</name>
<organism evidence="2">
    <name type="scientific">Manihot esculenta</name>
    <name type="common">Cassava</name>
    <name type="synonym">Jatropha manihot</name>
    <dbReference type="NCBI Taxonomy" id="3983"/>
    <lineage>
        <taxon>Eukaryota</taxon>
        <taxon>Viridiplantae</taxon>
        <taxon>Streptophyta</taxon>
        <taxon>Embryophyta</taxon>
        <taxon>Tracheophyta</taxon>
        <taxon>Spermatophyta</taxon>
        <taxon>Magnoliopsida</taxon>
        <taxon>eudicotyledons</taxon>
        <taxon>Gunneridae</taxon>
        <taxon>Pentapetalae</taxon>
        <taxon>rosids</taxon>
        <taxon>fabids</taxon>
        <taxon>Malpighiales</taxon>
        <taxon>Euphorbiaceae</taxon>
        <taxon>Crotonoideae</taxon>
        <taxon>Manihoteae</taxon>
        <taxon>Manihot</taxon>
    </lineage>
</organism>
<evidence type="ECO:0000313" key="2">
    <source>
        <dbReference type="EMBL" id="OAY58472.1"/>
    </source>
</evidence>
<proteinExistence type="predicted"/>
<dbReference type="InterPro" id="IPR001214">
    <property type="entry name" value="SET_dom"/>
</dbReference>
<sequence>MQMRAGEDIGIGEDITPPLSPLSFSLHDSFIHSHCSSCFCPLPNRPSHSTTIPHSLLYCSPLCSSFGSLLHFHSAEFHLLRCLSSTSPPPSSTSDLRAALRLLRLLPSHSSQLGRTSGLLTNRHKLLADEQIVARIRCGARAMAIARRLRDGKQELIEVDENEYDAVLFEEEEAALCLVLTNSVEVQDNDGRTLGIAVYDPTFSWINHSCSPNSCYRFLISPPSTAASPADSKLRIVPSCSNVNYFAGYGEYGPRMIVRSIKRIKRSEEVTVAYTDLLQPKAIRRSELWSKYCFICCCKRCSASPPAYVDHILQYERSLSLSSSFNFSNNLCNYRSLQTPYAIALYSASALDRATNTLLFASPNDKVSSYKCAGTTSRPSIIK</sequence>
<dbReference type="Gene3D" id="2.170.270.10">
    <property type="entry name" value="SET domain"/>
    <property type="match status" value="1"/>
</dbReference>
<protein>
    <recommendedName>
        <fullName evidence="1">SET domain-containing protein</fullName>
    </recommendedName>
</protein>
<dbReference type="Gene3D" id="1.10.220.160">
    <property type="match status" value="1"/>
</dbReference>
<dbReference type="InterPro" id="IPR046341">
    <property type="entry name" value="SET_dom_sf"/>
</dbReference>
<evidence type="ECO:0000259" key="1">
    <source>
        <dbReference type="Pfam" id="PF00856"/>
    </source>
</evidence>
<dbReference type="EMBL" id="CM004388">
    <property type="protein sequence ID" value="OAY58472.1"/>
    <property type="molecule type" value="Genomic_DNA"/>
</dbReference>
<dbReference type="Gene3D" id="6.10.140.2220">
    <property type="match status" value="1"/>
</dbReference>
<dbReference type="STRING" id="3983.A0A2C9WF21"/>
<feature type="domain" description="SET" evidence="1">
    <location>
        <begin position="190"/>
        <end position="274"/>
    </location>
</feature>
<dbReference type="PANTHER" id="PTHR47780:SF1">
    <property type="entry name" value="PROTEIN SET DOMAIN GROUP 41"/>
    <property type="match status" value="1"/>
</dbReference>
<gene>
    <name evidence="2" type="ORF">MANES_02G180600</name>
</gene>
<dbReference type="CDD" id="cd20071">
    <property type="entry name" value="SET_SMYD"/>
    <property type="match status" value="1"/>
</dbReference>